<comment type="caution">
    <text evidence="8">The sequence shown here is derived from an EMBL/GenBank/DDBJ whole genome shotgun (WGS) entry which is preliminary data.</text>
</comment>
<evidence type="ECO:0000259" key="6">
    <source>
        <dbReference type="PROSITE" id="PS50033"/>
    </source>
</evidence>
<dbReference type="InterPro" id="IPR001012">
    <property type="entry name" value="UBX_dom"/>
</dbReference>
<feature type="region of interest" description="Disordered" evidence="5">
    <location>
        <begin position="170"/>
        <end position="195"/>
    </location>
</feature>
<dbReference type="InterPro" id="IPR029071">
    <property type="entry name" value="Ubiquitin-like_domsf"/>
</dbReference>
<evidence type="ECO:0000313" key="9">
    <source>
        <dbReference type="Proteomes" id="UP001157418"/>
    </source>
</evidence>
<dbReference type="GO" id="GO:0016020">
    <property type="term" value="C:membrane"/>
    <property type="evidence" value="ECO:0007669"/>
    <property type="project" value="UniProtKB-SubCell"/>
</dbReference>
<protein>
    <recommendedName>
        <fullName evidence="10">UBX domain-containing protein</fullName>
    </recommendedName>
</protein>
<keyword evidence="4" id="KW-0863">Zinc-finger</keyword>
<evidence type="ECO:0000256" key="5">
    <source>
        <dbReference type="SAM" id="MobiDB-lite"/>
    </source>
</evidence>
<dbReference type="InterPro" id="IPR013087">
    <property type="entry name" value="Znf_C2H2_type"/>
</dbReference>
<dbReference type="InterPro" id="IPR036339">
    <property type="entry name" value="PUB-like_dom_sf"/>
</dbReference>
<gene>
    <name evidence="8" type="ORF">LVIROSA_LOCUS18169</name>
</gene>
<dbReference type="PANTHER" id="PTHR47694:SF1">
    <property type="entry name" value="PLANT UBX DOMAIN-CONTAINING PROTEIN 2"/>
    <property type="match status" value="1"/>
</dbReference>
<sequence length="498" mass="55658">MASFHTNMVFSSRENLTEWVQETARCFSIWVLDKMGDMKDKMKGFMKKFNNSLSSSSSPGKFKGQGRVLGSSSSSDPSGQVNSNPNRPTTNIQDPKPIPPPRPSPSTSNISPKTPAISEQPAKSTDGFDPFDSLITTGKRNKNGYDLKVFECPVCGRAFGSEEEVSDHVESCLSKNEAESQSTTDNPQEKDETRSELEVCVSTYLSGKPSDASVEIVLKLLKNIVREPENVKFRKIRLGNPKIKEAIADVPGGLDLLECVGFDLKEESEEMWAIMEAASNEKIKLIKQTVYLLEPQKIETLTSTAAQKKVVEPEEVKTVERQIRVFFSVSESVAAKIELPDSFYKLSIEEVRKEAELRRKKLAESQLLVPKSFKEKQAKAARKRHQKTLIRIQFPDGVVLQAFFNPKEPTTSLYEFVSSSLKDPSLEFELLHPVLIKRRVIPNFGEKVITLEEEDLVPSALIKFRPKETDSVVFTGLCNELLEIMEPLVSESAVASSQ</sequence>
<name>A0AAU9MUA3_9ASTR</name>
<keyword evidence="4" id="KW-0862">Zinc</keyword>
<dbReference type="GO" id="GO:0008270">
    <property type="term" value="F:zinc ion binding"/>
    <property type="evidence" value="ECO:0007669"/>
    <property type="project" value="UniProtKB-KW"/>
</dbReference>
<dbReference type="SMART" id="SM00580">
    <property type="entry name" value="PUG"/>
    <property type="match status" value="1"/>
</dbReference>
<evidence type="ECO:0000256" key="2">
    <source>
        <dbReference type="ARBA" id="ARBA00022786"/>
    </source>
</evidence>
<evidence type="ECO:0000313" key="8">
    <source>
        <dbReference type="EMBL" id="CAH1431454.1"/>
    </source>
</evidence>
<evidence type="ECO:0000256" key="4">
    <source>
        <dbReference type="PROSITE-ProRule" id="PRU00042"/>
    </source>
</evidence>
<dbReference type="Gene3D" id="1.20.58.2190">
    <property type="match status" value="1"/>
</dbReference>
<feature type="domain" description="C2H2-type" evidence="7">
    <location>
        <begin position="150"/>
        <end position="179"/>
    </location>
</feature>
<keyword evidence="9" id="KW-1185">Reference proteome</keyword>
<dbReference type="SMART" id="SM00166">
    <property type="entry name" value="UBX"/>
    <property type="match status" value="1"/>
</dbReference>
<evidence type="ECO:0000256" key="3">
    <source>
        <dbReference type="ARBA" id="ARBA00023136"/>
    </source>
</evidence>
<dbReference type="InterPro" id="IPR018997">
    <property type="entry name" value="PUB_domain"/>
</dbReference>
<feature type="compositionally biased region" description="Polar residues" evidence="5">
    <location>
        <begin position="76"/>
        <end position="93"/>
    </location>
</feature>
<organism evidence="8 9">
    <name type="scientific">Lactuca virosa</name>
    <dbReference type="NCBI Taxonomy" id="75947"/>
    <lineage>
        <taxon>Eukaryota</taxon>
        <taxon>Viridiplantae</taxon>
        <taxon>Streptophyta</taxon>
        <taxon>Embryophyta</taxon>
        <taxon>Tracheophyta</taxon>
        <taxon>Spermatophyta</taxon>
        <taxon>Magnoliopsida</taxon>
        <taxon>eudicotyledons</taxon>
        <taxon>Gunneridae</taxon>
        <taxon>Pentapetalae</taxon>
        <taxon>asterids</taxon>
        <taxon>campanulids</taxon>
        <taxon>Asterales</taxon>
        <taxon>Asteraceae</taxon>
        <taxon>Cichorioideae</taxon>
        <taxon>Cichorieae</taxon>
        <taxon>Lactucinae</taxon>
        <taxon>Lactuca</taxon>
    </lineage>
</organism>
<keyword evidence="3" id="KW-0472">Membrane</keyword>
<dbReference type="SUPFAM" id="SSF54236">
    <property type="entry name" value="Ubiquitin-like"/>
    <property type="match status" value="1"/>
</dbReference>
<dbReference type="Proteomes" id="UP001157418">
    <property type="component" value="Unassembled WGS sequence"/>
</dbReference>
<dbReference type="Gene3D" id="3.10.20.90">
    <property type="entry name" value="Phosphatidylinositol 3-kinase Catalytic Subunit, Chain A, domain 1"/>
    <property type="match status" value="1"/>
</dbReference>
<reference evidence="8 9" key="1">
    <citation type="submission" date="2022-01" db="EMBL/GenBank/DDBJ databases">
        <authorList>
            <person name="Xiong W."/>
            <person name="Schranz E."/>
        </authorList>
    </citation>
    <scope>NUCLEOTIDE SEQUENCE [LARGE SCALE GENOMIC DNA]</scope>
</reference>
<dbReference type="AlphaFoldDB" id="A0AAU9MUA3"/>
<feature type="domain" description="UBX" evidence="6">
    <location>
        <begin position="383"/>
        <end position="464"/>
    </location>
</feature>
<dbReference type="Pfam" id="PF09409">
    <property type="entry name" value="PUB"/>
    <property type="match status" value="1"/>
</dbReference>
<evidence type="ECO:0008006" key="10">
    <source>
        <dbReference type="Google" id="ProtNLM"/>
    </source>
</evidence>
<comment type="subcellular location">
    <subcellularLocation>
        <location evidence="1">Membrane</location>
        <topology evidence="1">Peripheral membrane protein</topology>
    </subcellularLocation>
</comment>
<dbReference type="EMBL" id="CAKMRJ010003334">
    <property type="protein sequence ID" value="CAH1431454.1"/>
    <property type="molecule type" value="Genomic_DNA"/>
</dbReference>
<dbReference type="Gene3D" id="3.30.160.60">
    <property type="entry name" value="Classic Zinc Finger"/>
    <property type="match status" value="1"/>
</dbReference>
<dbReference type="PANTHER" id="PTHR47694">
    <property type="entry name" value="PLANT UBX DOMAIN-CONTAINING PROTEIN 2"/>
    <property type="match status" value="1"/>
</dbReference>
<dbReference type="Pfam" id="PF00789">
    <property type="entry name" value="UBX"/>
    <property type="match status" value="1"/>
</dbReference>
<feature type="region of interest" description="Disordered" evidence="5">
    <location>
        <begin position="51"/>
        <end position="130"/>
    </location>
</feature>
<dbReference type="CDD" id="cd09212">
    <property type="entry name" value="PUB"/>
    <property type="match status" value="1"/>
</dbReference>
<dbReference type="GO" id="GO:0050832">
    <property type="term" value="P:defense response to fungus"/>
    <property type="evidence" value="ECO:0007669"/>
    <property type="project" value="TreeGrafter"/>
</dbReference>
<dbReference type="SUPFAM" id="SSF143503">
    <property type="entry name" value="PUG domain-like"/>
    <property type="match status" value="1"/>
</dbReference>
<keyword evidence="4" id="KW-0479">Metal-binding</keyword>
<dbReference type="PROSITE" id="PS50157">
    <property type="entry name" value="ZINC_FINGER_C2H2_2"/>
    <property type="match status" value="1"/>
</dbReference>
<proteinExistence type="predicted"/>
<accession>A0AAU9MUA3</accession>
<evidence type="ECO:0000259" key="7">
    <source>
        <dbReference type="PROSITE" id="PS50157"/>
    </source>
</evidence>
<keyword evidence="2" id="KW-0833">Ubl conjugation pathway</keyword>
<evidence type="ECO:0000256" key="1">
    <source>
        <dbReference type="ARBA" id="ARBA00004170"/>
    </source>
</evidence>
<dbReference type="PROSITE" id="PS50033">
    <property type="entry name" value="UBX"/>
    <property type="match status" value="1"/>
</dbReference>
<dbReference type="FunFam" id="3.10.20.90:FF:000185">
    <property type="entry name" value="UBX domain-containing protein 6"/>
    <property type="match status" value="1"/>
</dbReference>